<protein>
    <submittedName>
        <fullName evidence="2">Uncharacterized protein</fullName>
    </submittedName>
</protein>
<keyword evidence="3" id="KW-1185">Reference proteome</keyword>
<sequence length="66" mass="6925">MSTADPMGSKPEQKGAAEEQSTGKGGLAKRLQALRHEAGPHIMRGAATALGSVMVTGTVMWIQSRF</sequence>
<dbReference type="RefSeq" id="WP_152860973.1">
    <property type="nucleotide sequence ID" value="NZ_VMNX01000022.1"/>
</dbReference>
<accession>A0A5N8WQI2</accession>
<name>A0A5N8WQI2_9ACTN</name>
<feature type="region of interest" description="Disordered" evidence="1">
    <location>
        <begin position="1"/>
        <end position="29"/>
    </location>
</feature>
<dbReference type="EMBL" id="VMNX01000022">
    <property type="protein sequence ID" value="MPY48788.1"/>
    <property type="molecule type" value="Genomic_DNA"/>
</dbReference>
<dbReference type="AlphaFoldDB" id="A0A5N8WQI2"/>
<reference evidence="2 3" key="1">
    <citation type="submission" date="2019-09" db="EMBL/GenBank/DDBJ databases">
        <authorList>
            <person name="Duangmal K."/>
            <person name="Teo W.F.A."/>
            <person name="Lipun K."/>
        </authorList>
    </citation>
    <scope>NUCLEOTIDE SEQUENCE [LARGE SCALE GENOMIC DNA]</scope>
    <source>
        <strain evidence="2 3">K1PN6</strain>
    </source>
</reference>
<evidence type="ECO:0000256" key="1">
    <source>
        <dbReference type="SAM" id="MobiDB-lite"/>
    </source>
</evidence>
<dbReference type="Proteomes" id="UP000373149">
    <property type="component" value="Unassembled WGS sequence"/>
</dbReference>
<organism evidence="2 3">
    <name type="scientific">Streptomyces acidicola</name>
    <dbReference type="NCBI Taxonomy" id="2596892"/>
    <lineage>
        <taxon>Bacteria</taxon>
        <taxon>Bacillati</taxon>
        <taxon>Actinomycetota</taxon>
        <taxon>Actinomycetes</taxon>
        <taxon>Kitasatosporales</taxon>
        <taxon>Streptomycetaceae</taxon>
        <taxon>Streptomyces</taxon>
    </lineage>
</organism>
<evidence type="ECO:0000313" key="2">
    <source>
        <dbReference type="EMBL" id="MPY48788.1"/>
    </source>
</evidence>
<proteinExistence type="predicted"/>
<evidence type="ECO:0000313" key="3">
    <source>
        <dbReference type="Proteomes" id="UP000373149"/>
    </source>
</evidence>
<comment type="caution">
    <text evidence="2">The sequence shown here is derived from an EMBL/GenBank/DDBJ whole genome shotgun (WGS) entry which is preliminary data.</text>
</comment>
<gene>
    <name evidence="2" type="ORF">FPZ41_09490</name>
</gene>